<evidence type="ECO:0000313" key="7">
    <source>
        <dbReference type="EMBL" id="MPM67964.1"/>
    </source>
</evidence>
<evidence type="ECO:0000256" key="5">
    <source>
        <dbReference type="ARBA" id="ARBA00022833"/>
    </source>
</evidence>
<proteinExistence type="inferred from homology"/>
<comment type="caution">
    <text evidence="7">The sequence shown here is derived from an EMBL/GenBank/DDBJ whole genome shotgun (WGS) entry which is preliminary data.</text>
</comment>
<dbReference type="Gene3D" id="3.40.630.10">
    <property type="entry name" value="Zn peptidases"/>
    <property type="match status" value="1"/>
</dbReference>
<dbReference type="Pfam" id="PF01546">
    <property type="entry name" value="Peptidase_M20"/>
    <property type="match status" value="1"/>
</dbReference>
<dbReference type="AlphaFoldDB" id="A0A645C1W2"/>
<feature type="domain" description="Peptidase M20 dimerisation" evidence="6">
    <location>
        <begin position="232"/>
        <end position="378"/>
    </location>
</feature>
<dbReference type="Gene3D" id="3.30.70.360">
    <property type="match status" value="1"/>
</dbReference>
<dbReference type="InterPro" id="IPR047177">
    <property type="entry name" value="Pept_M20A"/>
</dbReference>
<protein>
    <submittedName>
        <fullName evidence="7">Succinyl-diaminopimelate desuccinylase</fullName>
        <ecNumber evidence="7">3.5.1.18</ecNumber>
    </submittedName>
</protein>
<evidence type="ECO:0000256" key="3">
    <source>
        <dbReference type="ARBA" id="ARBA00022723"/>
    </source>
</evidence>
<dbReference type="GO" id="GO:0006508">
    <property type="term" value="P:proteolysis"/>
    <property type="evidence" value="ECO:0007669"/>
    <property type="project" value="UniProtKB-KW"/>
</dbReference>
<dbReference type="GO" id="GO:0008233">
    <property type="term" value="F:peptidase activity"/>
    <property type="evidence" value="ECO:0007669"/>
    <property type="project" value="UniProtKB-KW"/>
</dbReference>
<dbReference type="InterPro" id="IPR036264">
    <property type="entry name" value="Bact_exopeptidase_dim_dom"/>
</dbReference>
<keyword evidence="5" id="KW-0862">Zinc</keyword>
<dbReference type="InterPro" id="IPR011650">
    <property type="entry name" value="Peptidase_M20_dimer"/>
</dbReference>
<evidence type="ECO:0000256" key="2">
    <source>
        <dbReference type="ARBA" id="ARBA00022670"/>
    </source>
</evidence>
<dbReference type="SUPFAM" id="SSF55031">
    <property type="entry name" value="Bacterial exopeptidase dimerisation domain"/>
    <property type="match status" value="1"/>
</dbReference>
<comment type="similarity">
    <text evidence="1">Belongs to the peptidase M20A family.</text>
</comment>
<dbReference type="PANTHER" id="PTHR45962:SF1">
    <property type="entry name" value="N-FATTY-ACYL-AMINO ACID SYNTHASE_HYDROLASE PM20D1"/>
    <property type="match status" value="1"/>
</dbReference>
<dbReference type="EC" id="3.5.1.18" evidence="7"/>
<sequence>MTYFWLALAALVVAFFAVIIIRALRFTPKTTAPVESSEVSVDEQAAISHFADMIRCKTISYYEDERIDKAEFAKFRALLKQLYPNVAAKCTYEEIGPSGVLFSLKGKSSEKPAVFMSHYDVVPVNEEQWTKPAFEGLIENGILWGRGTLDTKGTLLGVMEAAEHLLKDGFVPENDMYFAFAGDEEVAGKSQPVIVETLRSRGIVPALVLDEGGAVVEGVFPGVKQPCALIGIAEKGLMDAQFVIEGAGGHASSPPPHTGIGRLAAAVTRIEAKPFPVTLTKPVAEMFDTLGRRSSFVYKLIFANLWCFLPLLDAMCKKSGGELNAMMRTTCAFTMAEGSKASNVLPPRARMVANLRIISGSTMESTIARLKTLVADEGITTSIMHGTDPCSISRTEGYGWDKLTHAISETWTNAEVSPYLMFAASDSRHYSAISENVYRFSTMELTKEERAGIHGHDEHIPLAKIVKTVQFYVRLMRTL</sequence>
<keyword evidence="4 7" id="KW-0378">Hydrolase</keyword>
<evidence type="ECO:0000259" key="6">
    <source>
        <dbReference type="Pfam" id="PF07687"/>
    </source>
</evidence>
<dbReference type="SUPFAM" id="SSF53187">
    <property type="entry name" value="Zn-dependent exopeptidases"/>
    <property type="match status" value="1"/>
</dbReference>
<keyword evidence="2" id="KW-0645">Protease</keyword>
<evidence type="ECO:0000256" key="1">
    <source>
        <dbReference type="ARBA" id="ARBA00006247"/>
    </source>
</evidence>
<dbReference type="Pfam" id="PF07687">
    <property type="entry name" value="M20_dimer"/>
    <property type="match status" value="1"/>
</dbReference>
<dbReference type="EMBL" id="VSSQ01021986">
    <property type="protein sequence ID" value="MPM67964.1"/>
    <property type="molecule type" value="Genomic_DNA"/>
</dbReference>
<dbReference type="GO" id="GO:0046872">
    <property type="term" value="F:metal ion binding"/>
    <property type="evidence" value="ECO:0007669"/>
    <property type="project" value="UniProtKB-KW"/>
</dbReference>
<dbReference type="Gene3D" id="1.10.150.900">
    <property type="match status" value="1"/>
</dbReference>
<organism evidence="7">
    <name type="scientific">bioreactor metagenome</name>
    <dbReference type="NCBI Taxonomy" id="1076179"/>
    <lineage>
        <taxon>unclassified sequences</taxon>
        <taxon>metagenomes</taxon>
        <taxon>ecological metagenomes</taxon>
    </lineage>
</organism>
<keyword evidence="3" id="KW-0479">Metal-binding</keyword>
<name>A0A645C1W2_9ZZZZ</name>
<reference evidence="7" key="1">
    <citation type="submission" date="2019-08" db="EMBL/GenBank/DDBJ databases">
        <authorList>
            <person name="Kucharzyk K."/>
            <person name="Murdoch R.W."/>
            <person name="Higgins S."/>
            <person name="Loffler F."/>
        </authorList>
    </citation>
    <scope>NUCLEOTIDE SEQUENCE</scope>
</reference>
<dbReference type="GO" id="GO:0009014">
    <property type="term" value="F:succinyl-diaminopimelate desuccinylase activity"/>
    <property type="evidence" value="ECO:0007669"/>
    <property type="project" value="UniProtKB-EC"/>
</dbReference>
<dbReference type="InterPro" id="IPR002933">
    <property type="entry name" value="Peptidase_M20"/>
</dbReference>
<accession>A0A645C1W2</accession>
<evidence type="ECO:0000256" key="4">
    <source>
        <dbReference type="ARBA" id="ARBA00022801"/>
    </source>
</evidence>
<dbReference type="PANTHER" id="PTHR45962">
    <property type="entry name" value="N-FATTY-ACYL-AMINO ACID SYNTHASE/HYDROLASE PM20D1"/>
    <property type="match status" value="1"/>
</dbReference>
<gene>
    <name evidence="7" type="primary">dapE_34</name>
    <name evidence="7" type="ORF">SDC9_114889</name>
</gene>